<name>A0A7R6QWP9_9RHOO</name>
<proteinExistence type="predicted"/>
<organism evidence="1 2">
    <name type="scientific">Fluviibacter phosphoraccumulans</name>
    <dbReference type="NCBI Taxonomy" id="1751046"/>
    <lineage>
        <taxon>Bacteria</taxon>
        <taxon>Pseudomonadati</taxon>
        <taxon>Pseudomonadota</taxon>
        <taxon>Betaproteobacteria</taxon>
        <taxon>Rhodocyclales</taxon>
        <taxon>Fluviibacteraceae</taxon>
        <taxon>Fluviibacter</taxon>
    </lineage>
</organism>
<dbReference type="EMBL" id="AP022345">
    <property type="protein sequence ID" value="BBU68772.1"/>
    <property type="molecule type" value="Genomic_DNA"/>
</dbReference>
<dbReference type="RefSeq" id="WP_162050472.1">
    <property type="nucleotide sequence ID" value="NZ_AP022345.1"/>
</dbReference>
<accession>A0A7R6QWP9</accession>
<keyword evidence="2" id="KW-1185">Reference proteome</keyword>
<gene>
    <name evidence="1" type="ORF">ICHIAU1_10550</name>
</gene>
<evidence type="ECO:0000313" key="1">
    <source>
        <dbReference type="EMBL" id="BBU68772.1"/>
    </source>
</evidence>
<reference evidence="2" key="1">
    <citation type="submission" date="2020-01" db="EMBL/GenBank/DDBJ databases">
        <title>Phosphoaccumulans saitamaens gen. nov., sp. nov., a polyphosphate accumulating bacterium isolated from surface river water.</title>
        <authorList>
            <person name="Watanabe K."/>
            <person name="Suda W."/>
        </authorList>
    </citation>
    <scope>NUCLEOTIDE SEQUENCE [LARGE SCALE GENOMIC DNA]</scope>
    <source>
        <strain evidence="2">ICHIAU1</strain>
    </source>
</reference>
<dbReference type="Proteomes" id="UP000463961">
    <property type="component" value="Chromosome"/>
</dbReference>
<dbReference type="AlphaFoldDB" id="A0A7R6QWP9"/>
<sequence>MPKLFALQGPGNCGKSDTLIRLFQALQSKYPSAATRALYSGTKDVAVIMYGVNGLTVGIESQGDPNSRLGQTLPALSAANCDVIFCACRTSGMTVNWVNLLSATYSIHFVAQAYVVSNHSTTNAATALSLMHRAGI</sequence>
<protein>
    <submittedName>
        <fullName evidence="1">Uncharacterized protein</fullName>
    </submittedName>
</protein>
<evidence type="ECO:0000313" key="2">
    <source>
        <dbReference type="Proteomes" id="UP000463961"/>
    </source>
</evidence>
<dbReference type="OrthoDB" id="5679043at2"/>